<evidence type="ECO:0000256" key="5">
    <source>
        <dbReference type="SAM" id="SignalP"/>
    </source>
</evidence>
<keyword evidence="3" id="KW-0813">Transport</keyword>
<comment type="caution">
    <text evidence="7">The sequence shown here is derived from an EMBL/GenBank/DDBJ whole genome shotgun (WGS) entry which is preliminary data.</text>
</comment>
<dbReference type="PROSITE" id="PS51318">
    <property type="entry name" value="TAT"/>
    <property type="match status" value="1"/>
</dbReference>
<evidence type="ECO:0000256" key="2">
    <source>
        <dbReference type="ARBA" id="ARBA00008814"/>
    </source>
</evidence>
<name>A0A7Z0D8B3_9ACTN</name>
<organism evidence="7 8">
    <name type="scientific">Naumannella cuiyingiana</name>
    <dbReference type="NCBI Taxonomy" id="1347891"/>
    <lineage>
        <taxon>Bacteria</taxon>
        <taxon>Bacillati</taxon>
        <taxon>Actinomycetota</taxon>
        <taxon>Actinomycetes</taxon>
        <taxon>Propionibacteriales</taxon>
        <taxon>Propionibacteriaceae</taxon>
        <taxon>Naumannella</taxon>
    </lineage>
</organism>
<reference evidence="7 8" key="1">
    <citation type="submission" date="2020-07" db="EMBL/GenBank/DDBJ databases">
        <title>Sequencing the genomes of 1000 actinobacteria strains.</title>
        <authorList>
            <person name="Klenk H.-P."/>
        </authorList>
    </citation>
    <scope>NUCLEOTIDE SEQUENCE [LARGE SCALE GENOMIC DNA]</scope>
    <source>
        <strain evidence="7 8">DSM 103164</strain>
    </source>
</reference>
<keyword evidence="4 5" id="KW-0732">Signal</keyword>
<comment type="similarity">
    <text evidence="2">Belongs to the bacterial solute-binding protein 8 family.</text>
</comment>
<dbReference type="InterPro" id="IPR002491">
    <property type="entry name" value="ABC_transptr_periplasmic_BD"/>
</dbReference>
<evidence type="ECO:0000259" key="6">
    <source>
        <dbReference type="Pfam" id="PF01497"/>
    </source>
</evidence>
<dbReference type="AlphaFoldDB" id="A0A7Z0D8B3"/>
<dbReference type="RefSeq" id="WP_179444653.1">
    <property type="nucleotide sequence ID" value="NZ_JACBZS010000001.1"/>
</dbReference>
<feature type="signal peptide" evidence="5">
    <location>
        <begin position="1"/>
        <end position="29"/>
    </location>
</feature>
<keyword evidence="8" id="KW-1185">Reference proteome</keyword>
<evidence type="ECO:0000256" key="1">
    <source>
        <dbReference type="ARBA" id="ARBA00004196"/>
    </source>
</evidence>
<protein>
    <submittedName>
        <fullName evidence="7">Iron complex transport system substrate-binding protein</fullName>
    </submittedName>
</protein>
<dbReference type="PANTHER" id="PTHR30532">
    <property type="entry name" value="IRON III DICITRATE-BINDING PERIPLASMIC PROTEIN"/>
    <property type="match status" value="1"/>
</dbReference>
<dbReference type="PANTHER" id="PTHR30532:SF24">
    <property type="entry name" value="FERRIC ENTEROBACTIN-BINDING PERIPLASMIC PROTEIN FEPB"/>
    <property type="match status" value="1"/>
</dbReference>
<dbReference type="SUPFAM" id="SSF53807">
    <property type="entry name" value="Helical backbone' metal receptor"/>
    <property type="match status" value="1"/>
</dbReference>
<accession>A0A7Z0D8B3</accession>
<feature type="domain" description="Fe/B12 periplasmic-binding" evidence="6">
    <location>
        <begin position="137"/>
        <end position="305"/>
    </location>
</feature>
<sequence length="336" mass="35922">MPTHPIGTLSRRRLLGTGLATAAAAGLLAACGGGPTPATPAGPATEGPWRWTDGVGQQIELPSRPTRIAAYGDAAVALINFGIRPTQIFHFVDPAQDPSFEGVDIGGIEIVGTTYGQLNIEAMAAAGIELVITLAYAQNDPDNLYYFNDTAQLDQVRQLAPVIAIKQTGSAPEVITATEQLAVALGADPDSELITTARADFDAAGRELTEAAKSGLSVTTLYAEDSGLYFAKAPDEPSLAYYADLGVNFVEIGGDQYYWHQVSWENADTYPSDVVLYSMRDSYPPEKLMQQPAFARLPAAAAGQLHPWKLVAMDYASQARYMREFAGWLSSDRSVT</sequence>
<dbReference type="InterPro" id="IPR006311">
    <property type="entry name" value="TAT_signal"/>
</dbReference>
<dbReference type="GO" id="GO:0030288">
    <property type="term" value="C:outer membrane-bounded periplasmic space"/>
    <property type="evidence" value="ECO:0007669"/>
    <property type="project" value="TreeGrafter"/>
</dbReference>
<dbReference type="Proteomes" id="UP000527616">
    <property type="component" value="Unassembled WGS sequence"/>
</dbReference>
<evidence type="ECO:0000256" key="4">
    <source>
        <dbReference type="ARBA" id="ARBA00022729"/>
    </source>
</evidence>
<evidence type="ECO:0000313" key="7">
    <source>
        <dbReference type="EMBL" id="NYI70737.1"/>
    </source>
</evidence>
<feature type="chain" id="PRO_5038533600" evidence="5">
    <location>
        <begin position="30"/>
        <end position="336"/>
    </location>
</feature>
<proteinExistence type="inferred from homology"/>
<dbReference type="EMBL" id="JACBZS010000001">
    <property type="protein sequence ID" value="NYI70737.1"/>
    <property type="molecule type" value="Genomic_DNA"/>
</dbReference>
<gene>
    <name evidence="7" type="ORF">GGQ54_001297</name>
</gene>
<dbReference type="InterPro" id="IPR051313">
    <property type="entry name" value="Bact_iron-sidero_bind"/>
</dbReference>
<comment type="subcellular location">
    <subcellularLocation>
        <location evidence="1">Cell envelope</location>
    </subcellularLocation>
</comment>
<dbReference type="Gene3D" id="3.40.50.1980">
    <property type="entry name" value="Nitrogenase molybdenum iron protein domain"/>
    <property type="match status" value="2"/>
</dbReference>
<dbReference type="GO" id="GO:1901678">
    <property type="term" value="P:iron coordination entity transport"/>
    <property type="evidence" value="ECO:0007669"/>
    <property type="project" value="UniProtKB-ARBA"/>
</dbReference>
<evidence type="ECO:0000256" key="3">
    <source>
        <dbReference type="ARBA" id="ARBA00022448"/>
    </source>
</evidence>
<dbReference type="Pfam" id="PF01497">
    <property type="entry name" value="Peripla_BP_2"/>
    <property type="match status" value="1"/>
</dbReference>
<evidence type="ECO:0000313" key="8">
    <source>
        <dbReference type="Proteomes" id="UP000527616"/>
    </source>
</evidence>